<dbReference type="NCBIfam" id="NF038083">
    <property type="entry name" value="CU044_5270_fam"/>
    <property type="match status" value="1"/>
</dbReference>
<keyword evidence="1" id="KW-0472">Membrane</keyword>
<comment type="caution">
    <text evidence="2">The sequence shown here is derived from an EMBL/GenBank/DDBJ whole genome shotgun (WGS) entry which is preliminary data.</text>
</comment>
<name>A0ABU5RLZ6_9PSEU</name>
<organism evidence="2 3">
    <name type="scientific">Amycolatopsis heterodermiae</name>
    <dbReference type="NCBI Taxonomy" id="3110235"/>
    <lineage>
        <taxon>Bacteria</taxon>
        <taxon>Bacillati</taxon>
        <taxon>Actinomycetota</taxon>
        <taxon>Actinomycetes</taxon>
        <taxon>Pseudonocardiales</taxon>
        <taxon>Pseudonocardiaceae</taxon>
        <taxon>Amycolatopsis</taxon>
    </lineage>
</organism>
<feature type="transmembrane region" description="Helical" evidence="1">
    <location>
        <begin position="41"/>
        <end position="63"/>
    </location>
</feature>
<gene>
    <name evidence="2" type="ORF">VA596_47875</name>
</gene>
<sequence>MDELDLIRERAEAVGFATAEDLAPARARLVAATRAGRPRRWFWAAGATTIGLAAAITAVVTLAPADRIGVGAGVANADPVKVLTAAAGAALEEPAVAPRPDQFLYVKTEFPGHQTREVWLSADGTRDGLIGDTKVPGCRDGKAPIYGANDPSKEGTLEDCSPSAAYRADLPTTADAMLAYLETHHSGEKGNTNALGKDVIALADEHALTPAEYAALFAAAAKVPGLKALDHVTDGAGRPGVGITWPVPPGSSPKAKPVVLVFDATTHRFLGTDDSAVVVKTFVDQTGQRP</sequence>
<keyword evidence="3" id="KW-1185">Reference proteome</keyword>
<reference evidence="2 3" key="1">
    <citation type="submission" date="2023-12" db="EMBL/GenBank/DDBJ databases">
        <title>Amycolatopsis sp. V23-08.</title>
        <authorList>
            <person name="Somphong A."/>
        </authorList>
    </citation>
    <scope>NUCLEOTIDE SEQUENCE [LARGE SCALE GENOMIC DNA]</scope>
    <source>
        <strain evidence="2 3">V23-08</strain>
    </source>
</reference>
<evidence type="ECO:0000313" key="3">
    <source>
        <dbReference type="Proteomes" id="UP001304298"/>
    </source>
</evidence>
<proteinExistence type="predicted"/>
<dbReference type="RefSeq" id="WP_323337231.1">
    <property type="nucleotide sequence ID" value="NZ_JAYFSI010000022.1"/>
</dbReference>
<dbReference type="EMBL" id="JAYFSI010000022">
    <property type="protein sequence ID" value="MEA5367321.1"/>
    <property type="molecule type" value="Genomic_DNA"/>
</dbReference>
<evidence type="ECO:0000256" key="1">
    <source>
        <dbReference type="SAM" id="Phobius"/>
    </source>
</evidence>
<dbReference type="InterPro" id="IPR047789">
    <property type="entry name" value="CU044_5270-like"/>
</dbReference>
<protein>
    <submittedName>
        <fullName evidence="2">CU044_5270 family protein</fullName>
    </submittedName>
</protein>
<accession>A0ABU5RLZ6</accession>
<keyword evidence="1" id="KW-1133">Transmembrane helix</keyword>
<dbReference type="Proteomes" id="UP001304298">
    <property type="component" value="Unassembled WGS sequence"/>
</dbReference>
<evidence type="ECO:0000313" key="2">
    <source>
        <dbReference type="EMBL" id="MEA5367321.1"/>
    </source>
</evidence>
<keyword evidence="1" id="KW-0812">Transmembrane</keyword>